<proteinExistence type="predicted"/>
<accession>A0A225WQD6</accession>
<sequence length="730" mass="84125">MNADPISPDEEERKLDFSFLKPKNLKRFVPLTDVFKAKVNKDPPDFYKTVAGESDDVLFQRFQKWDQFHKSPDEVAKGVAKTMKYSKSKADAIGDRFRWWLVLTDADTLKVLRSDSFKTDFQPINNPDIVRLLRGNSITHRGSTDERAGGISVSAIESFKSKVTSSKASPEKLEKWLKSGKAPDAVFVCLHLHDAGKLLFYKPRLLPGFNTTINPGVPVISTLTKQYGDDALFNITEIETRNPHTKTLAIELQSKQPGRAIFEKNAFPTWANYVDDLNNKYPKEPTWMYSTLKKYVNDNVLFQMIDVAKTSEKCKAIVTKVEDEWLQAGLQSRKTPEKALSYLGIGKTTDPLLESSLLTTWAKYTEAFNGRYPEQKTTMIETLTKSIGDFEVTRMLHTGKERASNLVANLESAQLKMWLDSGKSTDDVFKLLKLDNEANIDGFRDKTLLSTWISYINVFIEKNPDTADVLLSAWQSRLNDRPLNQILNLVKKSPSMDAVTLKMQANNIPKYHARNESPWKVFKLLALDNIGDGILGKPLFHTWMKYVDDFNKRNPEQQQFWFEPLRIECEWGGIRMIDMAMRNPSTVSIGKMVEREWFNYWLDGVIHPKTVFRWLDLDGVLEHLLADSRFKRWITYLEEFNQRYPDKKTTVVDELRPYYSDSKMLVMFKTARSDPSTQKIAINLENALINKWFVEKKTPDYLRSQLGNVDPTRNMINRYETKLKEVANTS</sequence>
<comment type="caution">
    <text evidence="1">The sequence shown here is derived from an EMBL/GenBank/DDBJ whole genome shotgun (WGS) entry which is preliminary data.</text>
</comment>
<keyword evidence="2" id="KW-1185">Reference proteome</keyword>
<dbReference type="OrthoDB" id="128291at2759"/>
<reference evidence="2" key="1">
    <citation type="submission" date="2017-03" db="EMBL/GenBank/DDBJ databases">
        <title>Phytopthora megakarya and P. palmivora, two closely related causual agents of cacao black pod achieved similar genome size and gene model numbers by different mechanisms.</title>
        <authorList>
            <person name="Ali S."/>
            <person name="Shao J."/>
            <person name="Larry D.J."/>
            <person name="Kronmiller B."/>
            <person name="Shen D."/>
            <person name="Strem M.D."/>
            <person name="Melnick R.L."/>
            <person name="Guiltinan M.J."/>
            <person name="Tyler B.M."/>
            <person name="Meinhardt L.W."/>
            <person name="Bailey B.A."/>
        </authorList>
    </citation>
    <scope>NUCLEOTIDE SEQUENCE [LARGE SCALE GENOMIC DNA]</scope>
    <source>
        <strain evidence="2">zdho120</strain>
    </source>
</reference>
<name>A0A225WQD6_9STRA</name>
<organism evidence="1 2">
    <name type="scientific">Phytophthora megakarya</name>
    <dbReference type="NCBI Taxonomy" id="4795"/>
    <lineage>
        <taxon>Eukaryota</taxon>
        <taxon>Sar</taxon>
        <taxon>Stramenopiles</taxon>
        <taxon>Oomycota</taxon>
        <taxon>Peronosporomycetes</taxon>
        <taxon>Peronosporales</taxon>
        <taxon>Peronosporaceae</taxon>
        <taxon>Phytophthora</taxon>
    </lineage>
</organism>
<gene>
    <name evidence="1" type="ORF">PHMEG_0005852</name>
</gene>
<dbReference type="Proteomes" id="UP000198211">
    <property type="component" value="Unassembled WGS sequence"/>
</dbReference>
<evidence type="ECO:0000313" key="2">
    <source>
        <dbReference type="Proteomes" id="UP000198211"/>
    </source>
</evidence>
<protein>
    <submittedName>
        <fullName evidence="1">Avirulence (Avh) protein</fullName>
    </submittedName>
</protein>
<evidence type="ECO:0000313" key="1">
    <source>
        <dbReference type="EMBL" id="OWZ19825.1"/>
    </source>
</evidence>
<dbReference type="AlphaFoldDB" id="A0A225WQD6"/>
<dbReference type="EMBL" id="NBNE01000395">
    <property type="protein sequence ID" value="OWZ19825.1"/>
    <property type="molecule type" value="Genomic_DNA"/>
</dbReference>